<name>A0A5E6RQZ5_PSEFL</name>
<dbReference type="AlphaFoldDB" id="A0A5E6RQZ5"/>
<dbReference type="Proteomes" id="UP000326953">
    <property type="component" value="Unassembled WGS sequence"/>
</dbReference>
<evidence type="ECO:0000313" key="3">
    <source>
        <dbReference type="Proteomes" id="UP000326953"/>
    </source>
</evidence>
<dbReference type="OrthoDB" id="5865007at2"/>
<evidence type="ECO:0008006" key="4">
    <source>
        <dbReference type="Google" id="ProtNLM"/>
    </source>
</evidence>
<keyword evidence="1" id="KW-0378">Hydrolase</keyword>
<dbReference type="InterPro" id="IPR051540">
    <property type="entry name" value="S-2-haloacid_dehalogenase"/>
</dbReference>
<dbReference type="SFLD" id="SFLDG01129">
    <property type="entry name" value="C1.5:_HAD__Beta-PGM__Phosphata"/>
    <property type="match status" value="1"/>
</dbReference>
<evidence type="ECO:0000256" key="1">
    <source>
        <dbReference type="ARBA" id="ARBA00022801"/>
    </source>
</evidence>
<dbReference type="SFLD" id="SFLDS00003">
    <property type="entry name" value="Haloacid_Dehalogenase"/>
    <property type="match status" value="1"/>
</dbReference>
<dbReference type="EMBL" id="CABVHK010000004">
    <property type="protein sequence ID" value="VVM66568.1"/>
    <property type="molecule type" value="Genomic_DNA"/>
</dbReference>
<dbReference type="Pfam" id="PF00702">
    <property type="entry name" value="Hydrolase"/>
    <property type="match status" value="1"/>
</dbReference>
<dbReference type="PANTHER" id="PTHR43316:SF3">
    <property type="entry name" value="HALOACID DEHALOGENASE, TYPE II (AFU_ORTHOLOGUE AFUA_2G07750)-RELATED"/>
    <property type="match status" value="1"/>
</dbReference>
<dbReference type="Gene3D" id="1.10.150.240">
    <property type="entry name" value="Putative phosphatase, domain 2"/>
    <property type="match status" value="1"/>
</dbReference>
<evidence type="ECO:0000313" key="2">
    <source>
        <dbReference type="EMBL" id="VVM66568.1"/>
    </source>
</evidence>
<dbReference type="InterPro" id="IPR036412">
    <property type="entry name" value="HAD-like_sf"/>
</dbReference>
<reference evidence="2 3" key="1">
    <citation type="submission" date="2019-09" db="EMBL/GenBank/DDBJ databases">
        <authorList>
            <person name="Chandra G."/>
            <person name="Truman W A."/>
        </authorList>
    </citation>
    <scope>NUCLEOTIDE SEQUENCE [LARGE SCALE GENOMIC DNA]</scope>
    <source>
        <strain evidence="2">PS662</strain>
    </source>
</reference>
<accession>A0A5E6RQZ5</accession>
<dbReference type="InterPro" id="IPR023198">
    <property type="entry name" value="PGP-like_dom2"/>
</dbReference>
<gene>
    <name evidence="2" type="ORF">PS662_01580</name>
</gene>
<protein>
    <recommendedName>
        <fullName evidence="4">(S)-2-haloacid dehalogenase</fullName>
    </recommendedName>
</protein>
<dbReference type="InterPro" id="IPR023214">
    <property type="entry name" value="HAD_sf"/>
</dbReference>
<organism evidence="2 3">
    <name type="scientific">Pseudomonas fluorescens</name>
    <dbReference type="NCBI Taxonomy" id="294"/>
    <lineage>
        <taxon>Bacteria</taxon>
        <taxon>Pseudomonadati</taxon>
        <taxon>Pseudomonadota</taxon>
        <taxon>Gammaproteobacteria</taxon>
        <taxon>Pseudomonadales</taxon>
        <taxon>Pseudomonadaceae</taxon>
        <taxon>Pseudomonas</taxon>
    </lineage>
</organism>
<dbReference type="InterPro" id="IPR006439">
    <property type="entry name" value="HAD-SF_hydro_IA"/>
</dbReference>
<dbReference type="Gene3D" id="3.40.50.1000">
    <property type="entry name" value="HAD superfamily/HAD-like"/>
    <property type="match status" value="1"/>
</dbReference>
<dbReference type="RefSeq" id="WP_150710448.1">
    <property type="nucleotide sequence ID" value="NZ_CABVHK010000004.1"/>
</dbReference>
<dbReference type="GO" id="GO:0016787">
    <property type="term" value="F:hydrolase activity"/>
    <property type="evidence" value="ECO:0007669"/>
    <property type="project" value="UniProtKB-KW"/>
</dbReference>
<proteinExistence type="predicted"/>
<dbReference type="SUPFAM" id="SSF56784">
    <property type="entry name" value="HAD-like"/>
    <property type="match status" value="1"/>
</dbReference>
<sequence length="230" mass="26172">MRAFKAITFDFWGTLVDVDTSGQAGVAEVLGECGLAGFDAQEFYLKWDDATVRRYRSGVWQPYFNYALLGLRDVLEPLGFEAGAERWRQLTEILLSTMTRDAKPHTEVREIISVLKRHYPLMPITNMDNRFFDLNPFRAEFSLATTAEEAKAFKPSALIFKHAIEKLGVPADQTLHISLSQFADLEGAMPMGMQVAWINRYGEPRGRFTPAPLYEFRNLLGLRDVIEAAW</sequence>
<dbReference type="PANTHER" id="PTHR43316">
    <property type="entry name" value="HYDROLASE, HALOACID DELAHOGENASE-RELATED"/>
    <property type="match status" value="1"/>
</dbReference>
<dbReference type="PRINTS" id="PR00413">
    <property type="entry name" value="HADHALOGNASE"/>
</dbReference>